<dbReference type="Proteomes" id="UP000464700">
    <property type="component" value="Chromosome"/>
</dbReference>
<protein>
    <submittedName>
        <fullName evidence="1">Uncharacterized protein</fullName>
    </submittedName>
</protein>
<reference evidence="1 2" key="1">
    <citation type="submission" date="2019-09" db="EMBL/GenBank/DDBJ databases">
        <title>Emergence of a chromosome-mediated tetracycline resistance gene in Proteus strain.</title>
        <authorList>
            <person name="He D."/>
            <person name="Wang L."/>
        </authorList>
    </citation>
    <scope>NUCLEOTIDE SEQUENCE [LARGE SCALE GENOMIC DNA]</scope>
    <source>
        <strain evidence="1 2">T60</strain>
    </source>
</reference>
<evidence type="ECO:0000313" key="1">
    <source>
        <dbReference type="EMBL" id="QHN11736.1"/>
    </source>
</evidence>
<gene>
    <name evidence="1" type="ORF">F1325_15300</name>
</gene>
<organism evidence="1 2">
    <name type="scientific">Proteus columbae</name>
    <dbReference type="NCBI Taxonomy" id="1987580"/>
    <lineage>
        <taxon>Bacteria</taxon>
        <taxon>Pseudomonadati</taxon>
        <taxon>Pseudomonadota</taxon>
        <taxon>Gammaproteobacteria</taxon>
        <taxon>Enterobacterales</taxon>
        <taxon>Morganellaceae</taxon>
        <taxon>Proteus</taxon>
    </lineage>
</organism>
<proteinExistence type="predicted"/>
<accession>A0A6I7D7I3</accession>
<keyword evidence="2" id="KW-1185">Reference proteome</keyword>
<evidence type="ECO:0000313" key="2">
    <source>
        <dbReference type="Proteomes" id="UP000464700"/>
    </source>
</evidence>
<dbReference type="KEGG" id="pcol:F1325_15300"/>
<sequence>MYFDKRKYKGSCPHCEVVIEYHVIIFPVENDDGEMVCTCGACGEEISIPCLNPEESHIISGANKDYVIDYSYEAPSYLTEIDAMFEYNGDIFKNAPSYNSNTISLYSCETCDDNLELIAHQEIDKKFNEFASAINNYTIIDIKGYGFLPEKILVAINFKCSCGTEHKALFYKDYNHCGFASDDFLLANITNTQDLNDKIDGTLTKSDSLEILKKIIVRWELVFDRTYLIFPYVGYYKSPADKTLKLWKEILSQSHSPKLSIVTKTQTLNSFKKAVTTEYLDYKILERFDFTPKAITSAIKNTNSHAKIYCGVSEDYVESISGSANIAQGPSAEQLTFKRYYSYSDFHRRYLAPFNLKEIPEDLFPLKSTHDCHVLFDEDNNFEFKKLYKKQLFKLLD</sequence>
<dbReference type="EMBL" id="CP043925">
    <property type="protein sequence ID" value="QHN11736.1"/>
    <property type="molecule type" value="Genomic_DNA"/>
</dbReference>
<dbReference type="AlphaFoldDB" id="A0A6I7D7I3"/>
<name>A0A6I7D7I3_9GAMM</name>